<proteinExistence type="predicted"/>
<dbReference type="OrthoDB" id="1938107at2759"/>
<organism evidence="2 3">
    <name type="scientific">Genlisea aurea</name>
    <dbReference type="NCBI Taxonomy" id="192259"/>
    <lineage>
        <taxon>Eukaryota</taxon>
        <taxon>Viridiplantae</taxon>
        <taxon>Streptophyta</taxon>
        <taxon>Embryophyta</taxon>
        <taxon>Tracheophyta</taxon>
        <taxon>Spermatophyta</taxon>
        <taxon>Magnoliopsida</taxon>
        <taxon>eudicotyledons</taxon>
        <taxon>Gunneridae</taxon>
        <taxon>Pentapetalae</taxon>
        <taxon>asterids</taxon>
        <taxon>lamiids</taxon>
        <taxon>Lamiales</taxon>
        <taxon>Lentibulariaceae</taxon>
        <taxon>Genlisea</taxon>
    </lineage>
</organism>
<keyword evidence="3" id="KW-1185">Reference proteome</keyword>
<sequence length="190" mass="22906">MSVPRPFLLRRSPWKFSVLRSLCTAPESSSSITRKHDFLPPSTYIASWKPCRNPKEAAKQLSLLRREYDLKFRELRKQYIEEMEMQRVEKRRKEEARKAALRIANEDRKALKDAKKKAEAIERQAAEEEFRQLLMKERAEKVEYWRAREEKWKEKKKEKIEVVRRQSSVWIDEAEIERKALNALTDPIRF</sequence>
<protein>
    <submittedName>
        <fullName evidence="2">Uncharacterized protein</fullName>
    </submittedName>
</protein>
<evidence type="ECO:0000313" key="2">
    <source>
        <dbReference type="EMBL" id="EPS70769.1"/>
    </source>
</evidence>
<gene>
    <name evidence="2" type="ORF">M569_03992</name>
</gene>
<comment type="caution">
    <text evidence="2">The sequence shown here is derived from an EMBL/GenBank/DDBJ whole genome shotgun (WGS) entry which is preliminary data.</text>
</comment>
<reference evidence="2 3" key="1">
    <citation type="journal article" date="2013" name="BMC Genomics">
        <title>The miniature genome of a carnivorous plant Genlisea aurea contains a low number of genes and short non-coding sequences.</title>
        <authorList>
            <person name="Leushkin E.V."/>
            <person name="Sutormin R.A."/>
            <person name="Nabieva E.R."/>
            <person name="Penin A.A."/>
            <person name="Kondrashov A.S."/>
            <person name="Logacheva M.D."/>
        </authorList>
    </citation>
    <scope>NUCLEOTIDE SEQUENCE [LARGE SCALE GENOMIC DNA]</scope>
</reference>
<evidence type="ECO:0000256" key="1">
    <source>
        <dbReference type="SAM" id="Coils"/>
    </source>
</evidence>
<dbReference type="Proteomes" id="UP000015453">
    <property type="component" value="Unassembled WGS sequence"/>
</dbReference>
<evidence type="ECO:0000313" key="3">
    <source>
        <dbReference type="Proteomes" id="UP000015453"/>
    </source>
</evidence>
<feature type="coiled-coil region" evidence="1">
    <location>
        <begin position="76"/>
        <end position="131"/>
    </location>
</feature>
<accession>S8CTZ0</accession>
<dbReference type="EMBL" id="AUSU01001553">
    <property type="protein sequence ID" value="EPS70769.1"/>
    <property type="molecule type" value="Genomic_DNA"/>
</dbReference>
<dbReference type="PANTHER" id="PTHR36402">
    <property type="entry name" value="EXPRESSED PROTEIN"/>
    <property type="match status" value="1"/>
</dbReference>
<dbReference type="PANTHER" id="PTHR36402:SF1">
    <property type="entry name" value="EXPRESSED PROTEIN"/>
    <property type="match status" value="1"/>
</dbReference>
<name>S8CTZ0_9LAMI</name>
<dbReference type="AlphaFoldDB" id="S8CTZ0"/>
<keyword evidence="1" id="KW-0175">Coiled coil</keyword>